<dbReference type="Gene3D" id="3.30.2090.10">
    <property type="entry name" value="Multidrug efflux transporter AcrB TolC docking domain, DN and DC subdomains"/>
    <property type="match status" value="2"/>
</dbReference>
<feature type="transmembrane region" description="Helical" evidence="1">
    <location>
        <begin position="385"/>
        <end position="404"/>
    </location>
</feature>
<dbReference type="Pfam" id="PF00873">
    <property type="entry name" value="ACR_tran"/>
    <property type="match status" value="1"/>
</dbReference>
<dbReference type="PANTHER" id="PTHR32063:SF77">
    <property type="entry name" value="ACR FAMILY TRANSPORT PROTEIN"/>
    <property type="match status" value="1"/>
</dbReference>
<feature type="transmembrane region" description="Helical" evidence="1">
    <location>
        <begin position="425"/>
        <end position="446"/>
    </location>
</feature>
<dbReference type="AlphaFoldDB" id="G6E734"/>
<keyword evidence="1" id="KW-1133">Transmembrane helix</keyword>
<dbReference type="InterPro" id="IPR001036">
    <property type="entry name" value="Acrflvin-R"/>
</dbReference>
<keyword evidence="1" id="KW-0812">Transmembrane</keyword>
<dbReference type="RefSeq" id="WP_007011072.1">
    <property type="nucleotide sequence ID" value="NZ_AGFM01000005.1"/>
</dbReference>
<accession>G6E734</accession>
<dbReference type="Gene3D" id="1.20.1640.10">
    <property type="entry name" value="Multidrug efflux transporter AcrB transmembrane domain"/>
    <property type="match status" value="2"/>
</dbReference>
<dbReference type="SUPFAM" id="SSF82866">
    <property type="entry name" value="Multidrug efflux transporter AcrB transmembrane domain"/>
    <property type="match status" value="2"/>
</dbReference>
<dbReference type="PATRIC" id="fig|1088721.3.peg.151"/>
<feature type="transmembrane region" description="Helical" evidence="1">
    <location>
        <begin position="359"/>
        <end position="379"/>
    </location>
</feature>
<feature type="transmembrane region" description="Helical" evidence="1">
    <location>
        <begin position="518"/>
        <end position="538"/>
    </location>
</feature>
<dbReference type="SUPFAM" id="SSF82714">
    <property type="entry name" value="Multidrug efflux transporter AcrB TolC docking domain, DN and DC subdomains"/>
    <property type="match status" value="2"/>
</dbReference>
<proteinExistence type="predicted"/>
<name>G6E734_9SPHN</name>
<feature type="transmembrane region" description="Helical" evidence="1">
    <location>
        <begin position="873"/>
        <end position="893"/>
    </location>
</feature>
<feature type="transmembrane region" description="Helical" evidence="1">
    <location>
        <begin position="335"/>
        <end position="352"/>
    </location>
</feature>
<feature type="transmembrane region" description="Helical" evidence="1">
    <location>
        <begin position="945"/>
        <end position="964"/>
    </location>
</feature>
<feature type="transmembrane region" description="Helical" evidence="1">
    <location>
        <begin position="466"/>
        <end position="489"/>
    </location>
</feature>
<dbReference type="Gene3D" id="3.30.70.1430">
    <property type="entry name" value="Multidrug efflux transporter AcrB pore domain"/>
    <property type="match status" value="2"/>
</dbReference>
<keyword evidence="1" id="KW-0472">Membrane</keyword>
<comment type="caution">
    <text evidence="2">The sequence shown here is derived from an EMBL/GenBank/DDBJ whole genome shotgun (WGS) entry which is preliminary data.</text>
</comment>
<dbReference type="Gene3D" id="3.30.70.1320">
    <property type="entry name" value="Multidrug efflux transporter AcrB pore domain like"/>
    <property type="match status" value="1"/>
</dbReference>
<dbReference type="Gene3D" id="3.30.70.1440">
    <property type="entry name" value="Multidrug efflux transporter AcrB pore domain"/>
    <property type="match status" value="1"/>
</dbReference>
<evidence type="ECO:0000313" key="3">
    <source>
        <dbReference type="Proteomes" id="UP000004030"/>
    </source>
</evidence>
<dbReference type="GO" id="GO:0005886">
    <property type="term" value="C:plasma membrane"/>
    <property type="evidence" value="ECO:0007669"/>
    <property type="project" value="TreeGrafter"/>
</dbReference>
<dbReference type="PRINTS" id="PR00702">
    <property type="entry name" value="ACRIFLAVINRP"/>
</dbReference>
<organism evidence="2 3">
    <name type="scientific">Novosphingobium pentaromativorans US6-1</name>
    <dbReference type="NCBI Taxonomy" id="1088721"/>
    <lineage>
        <taxon>Bacteria</taxon>
        <taxon>Pseudomonadati</taxon>
        <taxon>Pseudomonadota</taxon>
        <taxon>Alphaproteobacteria</taxon>
        <taxon>Sphingomonadales</taxon>
        <taxon>Sphingomonadaceae</taxon>
        <taxon>Novosphingobium</taxon>
    </lineage>
</organism>
<feature type="transmembrane region" description="Helical" evidence="1">
    <location>
        <begin position="843"/>
        <end position="866"/>
    </location>
</feature>
<sequence length="1038" mass="111061">MSLRISAWSVRNPIPVVVLFIALTLAGAVAYLQLPVKQFPNVSSPVVSVTVTQDGAAPQAMENQVTRLIENAVAGIAGVKHISSTVVMGSSTTTIEFTLHTDMQKAIDEVRTAVERSRTQLPSGIDPPTVQRLDIDSAPIVTYAVEAPGMSASELSWFVDDRVARALQARPGVARVSRVGGVDREINVILDPDRMTARGITAAQINQALSQFVADETGGRADVGAREQTIRVVGSAASVDALRKVMIPVQGGYLRLTDIADIGDGSSEVRSFARLDGRSVIGFQVNKTKDASDVSTEDNIREAVATLAEHYPDVRFTKIVSTVDTTRHSFSSTKHVLIEGMVLAALIVFFFLRDWRATSIAVVAMPLSLIPTFIVMSAMGFSLNTITLLGLTLVIGILVDDAIVEIENIQKRIEAGLSPYRASIIGADAIGLAVVATTATIVVVFFPVSLIPGSAGQFFREFGLTVSIAVLFSLIVARLLTPLLAAYFLKPHVGEEKHPGTFEGRYSRLLDWMLDHRWRATLLGAGVFVASLFLAGTLSTGFRPASESGYLYLQVQGPPGATRDDMNAAVERASRLLRRQADVDHVFAQVGSASESGLAGGAGGDLREGTITVILKQDRELSTEGFRQSIRPLLRSIPDVRLSNQGDFGMAAVEIVLSGEDGDLLEATRDKLLREMRHVSSIVDPRAVPPPPGPELVVTPKPLEASRLNVDSRTIAQTLRVATIGDIDANVAKFTDGSRRIPIRVRLPEAARADLATLSALRVPTLNGGTTPLSTVADLRFEAGPGKIIRYDRERRVSVQADLAAGATIGDALREVHALPVMQSLPDGVQEARVGDAEAMAELFGGIVIAIVAGIGLTFAVLVLLFRSFFKPAVILAALPLSLFGAFAALHIFGMALDLPALIGLLMLLGLCAKNSILLVDFAIEEERAGKPVKDALRNACQQRARPIVMTTLAMAAGMLPTAMGIGEGAEFRQPMALAVIGGLITSTALSLILVPVVYEIVDGWELWLKPRLARLVTPRQPGDELPIDPEEETLLIT</sequence>
<dbReference type="GO" id="GO:0042910">
    <property type="term" value="F:xenobiotic transmembrane transporter activity"/>
    <property type="evidence" value="ECO:0007669"/>
    <property type="project" value="TreeGrafter"/>
</dbReference>
<dbReference type="OrthoDB" id="9806532at2"/>
<dbReference type="STRING" id="1088721.JI59_19355"/>
<feature type="transmembrane region" description="Helical" evidence="1">
    <location>
        <begin position="976"/>
        <end position="1002"/>
    </location>
</feature>
<evidence type="ECO:0000256" key="1">
    <source>
        <dbReference type="SAM" id="Phobius"/>
    </source>
</evidence>
<dbReference type="eggNOG" id="COG0841">
    <property type="taxonomic scope" value="Bacteria"/>
</dbReference>
<evidence type="ECO:0000313" key="2">
    <source>
        <dbReference type="EMBL" id="EHJ62861.1"/>
    </source>
</evidence>
<dbReference type="Proteomes" id="UP000004030">
    <property type="component" value="Unassembled WGS sequence"/>
</dbReference>
<feature type="transmembrane region" description="Helical" evidence="1">
    <location>
        <begin position="899"/>
        <end position="924"/>
    </location>
</feature>
<keyword evidence="3" id="KW-1185">Reference proteome</keyword>
<dbReference type="PANTHER" id="PTHR32063">
    <property type="match status" value="1"/>
</dbReference>
<reference evidence="2 3" key="1">
    <citation type="journal article" date="2012" name="J. Bacteriol.">
        <title>Genome sequence of benzo(a)pyrene-degrading bacterium Novosphingobium pentaromativorans US6-1.</title>
        <authorList>
            <person name="Luo Y.R."/>
            <person name="Kang S.G."/>
            <person name="Kim S.J."/>
            <person name="Kim M.R."/>
            <person name="Li N."/>
            <person name="Lee J.H."/>
            <person name="Kwon K.K."/>
        </authorList>
    </citation>
    <scope>NUCLEOTIDE SEQUENCE [LARGE SCALE GENOMIC DNA]</scope>
    <source>
        <strain evidence="2 3">US6-1</strain>
    </source>
</reference>
<dbReference type="EMBL" id="AGFM01000005">
    <property type="protein sequence ID" value="EHJ62861.1"/>
    <property type="molecule type" value="Genomic_DNA"/>
</dbReference>
<protein>
    <submittedName>
        <fullName evidence="2">Cation/multidrug efflux pump acrB</fullName>
    </submittedName>
</protein>
<dbReference type="KEGG" id="npn:JI59_19355"/>
<gene>
    <name evidence="2" type="ORF">NSU_0155</name>
</gene>
<dbReference type="SUPFAM" id="SSF82693">
    <property type="entry name" value="Multidrug efflux transporter AcrB pore domain, PN1, PN2, PC1 and PC2 subdomains"/>
    <property type="match status" value="3"/>
</dbReference>
<dbReference type="InterPro" id="IPR027463">
    <property type="entry name" value="AcrB_DN_DC_subdom"/>
</dbReference>